<dbReference type="RefSeq" id="WP_156561727.1">
    <property type="nucleotide sequence ID" value="NZ_CACRTV010000057.1"/>
</dbReference>
<protein>
    <submittedName>
        <fullName evidence="1">Uncharacterized protein</fullName>
    </submittedName>
</protein>
<reference evidence="1" key="1">
    <citation type="submission" date="2019-11" db="EMBL/GenBank/DDBJ databases">
        <authorList>
            <person name="Feng L."/>
        </authorList>
    </citation>
    <scope>NUCLEOTIDE SEQUENCE</scope>
    <source>
        <strain evidence="1">CParaputrificumLFYP93</strain>
    </source>
</reference>
<dbReference type="AlphaFoldDB" id="A0A6N3F229"/>
<dbReference type="EMBL" id="CACRTV010000057">
    <property type="protein sequence ID" value="VYU46148.1"/>
    <property type="molecule type" value="Genomic_DNA"/>
</dbReference>
<evidence type="ECO:0000313" key="1">
    <source>
        <dbReference type="EMBL" id="VYU46148.1"/>
    </source>
</evidence>
<accession>A0A6N3F229</accession>
<organism evidence="1">
    <name type="scientific">Clostridium paraputrificum</name>
    <dbReference type="NCBI Taxonomy" id="29363"/>
    <lineage>
        <taxon>Bacteria</taxon>
        <taxon>Bacillati</taxon>
        <taxon>Bacillota</taxon>
        <taxon>Clostridia</taxon>
        <taxon>Eubacteriales</taxon>
        <taxon>Clostridiaceae</taxon>
        <taxon>Clostridium</taxon>
    </lineage>
</organism>
<sequence>MNKLFYAFDKSIYYEVYPKDLNDDYDLIVSAICSICKTRNLILADYRIDSIIQAIYRSGAVVLFMDGTWIKLCTAEYLNNYGSFVSWI</sequence>
<gene>
    <name evidence="1" type="ORF">CPLFYP93_02358</name>
</gene>
<name>A0A6N3F229_9CLOT</name>
<proteinExistence type="predicted"/>